<proteinExistence type="inferred from homology"/>
<organism evidence="7 8">
    <name type="scientific">Ilumatobacter coccineus</name>
    <dbReference type="NCBI Taxonomy" id="467094"/>
    <lineage>
        <taxon>Bacteria</taxon>
        <taxon>Bacillati</taxon>
        <taxon>Actinomycetota</taxon>
        <taxon>Acidimicrobiia</taxon>
        <taxon>Acidimicrobiales</taxon>
        <taxon>Ilumatobacteraceae</taxon>
        <taxon>Ilumatobacter</taxon>
    </lineage>
</organism>
<dbReference type="EC" id="5.4.4.2" evidence="3"/>
<dbReference type="EMBL" id="PDSL01000038">
    <property type="protein sequence ID" value="PIE33069.1"/>
    <property type="molecule type" value="Genomic_DNA"/>
</dbReference>
<sequence>MRAVTVPYVGELNLTDVARGDGYLFVREGVGIAGRGVAARVPIDEAVEFLAAIDHHDRVGETPGPIAIGAVPFLPGSSADLIIPAVMVGRDASGRQWTTTIDDIPLDSVSSPTHPTPTSRSWTIGSDIDIDHYLTAVMTARDEVAAGNLRKAVIARPIRVSADGPIDLHAVLRRLEATFRTSYRFSIDGFIGASPELLVSVNGTAVSSFPLAGTTRTTGDDELDARLAAELHRSPKNRIEHAAAIEMVRDTLLPYCSYLDWTPSPEIVKVANVQHLGSRAEGMLSRPTATVIDLVRALQPTPAVGGYPRDDAIEVIRRVEGFERGLYGGAVGWCDGSGNGTWAVSLRCAEFSDDRCSARLVAGGGIVADSAPVEELAETQAKFQAMLGAIVRP</sequence>
<dbReference type="AlphaFoldDB" id="A0A2G6KE34"/>
<dbReference type="InterPro" id="IPR004561">
    <property type="entry name" value="IsoChor_synthase"/>
</dbReference>
<comment type="caution">
    <text evidence="7">The sequence shown here is derived from an EMBL/GenBank/DDBJ whole genome shotgun (WGS) entry which is preliminary data.</text>
</comment>
<evidence type="ECO:0000256" key="1">
    <source>
        <dbReference type="ARBA" id="ARBA00000799"/>
    </source>
</evidence>
<dbReference type="Proteomes" id="UP000230914">
    <property type="component" value="Unassembled WGS sequence"/>
</dbReference>
<dbReference type="PANTHER" id="PTHR42839:SF2">
    <property type="entry name" value="ISOCHORISMATE SYNTHASE ENTC"/>
    <property type="match status" value="1"/>
</dbReference>
<dbReference type="InterPro" id="IPR015890">
    <property type="entry name" value="Chorismate_C"/>
</dbReference>
<dbReference type="NCBIfam" id="TIGR00543">
    <property type="entry name" value="isochor_syn"/>
    <property type="match status" value="1"/>
</dbReference>
<feature type="domain" description="Chorismate-utilising enzyme C-terminal" evidence="6">
    <location>
        <begin position="131"/>
        <end position="382"/>
    </location>
</feature>
<evidence type="ECO:0000256" key="2">
    <source>
        <dbReference type="ARBA" id="ARBA00005297"/>
    </source>
</evidence>
<comment type="catalytic activity">
    <reaction evidence="1">
        <text>chorismate = isochorismate</text>
        <dbReference type="Rhea" id="RHEA:18985"/>
        <dbReference type="ChEBI" id="CHEBI:29748"/>
        <dbReference type="ChEBI" id="CHEBI:29780"/>
        <dbReference type="EC" id="5.4.4.2"/>
    </reaction>
</comment>
<evidence type="ECO:0000256" key="4">
    <source>
        <dbReference type="ARBA" id="ARBA00023235"/>
    </source>
</evidence>
<evidence type="ECO:0000313" key="8">
    <source>
        <dbReference type="Proteomes" id="UP000230914"/>
    </source>
</evidence>
<evidence type="ECO:0000256" key="3">
    <source>
        <dbReference type="ARBA" id="ARBA00012824"/>
    </source>
</evidence>
<dbReference type="Pfam" id="PF00425">
    <property type="entry name" value="Chorismate_bind"/>
    <property type="match status" value="1"/>
</dbReference>
<evidence type="ECO:0000256" key="5">
    <source>
        <dbReference type="ARBA" id="ARBA00041564"/>
    </source>
</evidence>
<protein>
    <recommendedName>
        <fullName evidence="3">isochorismate synthase</fullName>
        <ecNumber evidence="3">5.4.4.2</ecNumber>
    </recommendedName>
    <alternativeName>
        <fullName evidence="5">Isochorismate mutase</fullName>
    </alternativeName>
</protein>
<accession>A0A2G6KE34</accession>
<gene>
    <name evidence="7" type="ORF">CSA55_02345</name>
</gene>
<evidence type="ECO:0000259" key="6">
    <source>
        <dbReference type="Pfam" id="PF00425"/>
    </source>
</evidence>
<dbReference type="Gene3D" id="3.60.120.10">
    <property type="entry name" value="Anthranilate synthase"/>
    <property type="match status" value="1"/>
</dbReference>
<dbReference type="PANTHER" id="PTHR42839">
    <property type="entry name" value="ISOCHORISMATE SYNTHASE ENTC"/>
    <property type="match status" value="1"/>
</dbReference>
<dbReference type="GO" id="GO:0009697">
    <property type="term" value="P:salicylic acid biosynthetic process"/>
    <property type="evidence" value="ECO:0007669"/>
    <property type="project" value="TreeGrafter"/>
</dbReference>
<reference evidence="7 8" key="1">
    <citation type="submission" date="2017-10" db="EMBL/GenBank/DDBJ databases">
        <title>Novel microbial diversity and functional potential in the marine mammal oral microbiome.</title>
        <authorList>
            <person name="Dudek N.K."/>
            <person name="Sun C.L."/>
            <person name="Burstein D."/>
            <person name="Kantor R.S."/>
            <person name="Aliaga Goltsman D.S."/>
            <person name="Bik E.M."/>
            <person name="Thomas B.C."/>
            <person name="Banfield J.F."/>
            <person name="Relman D.A."/>
        </authorList>
    </citation>
    <scope>NUCLEOTIDE SEQUENCE [LARGE SCALE GENOMIC DNA]</scope>
    <source>
        <strain evidence="7">DOLJORAL78_61_10</strain>
    </source>
</reference>
<comment type="similarity">
    <text evidence="2">Belongs to the isochorismate synthase family.</text>
</comment>
<dbReference type="GO" id="GO:0008909">
    <property type="term" value="F:isochorismate synthase activity"/>
    <property type="evidence" value="ECO:0007669"/>
    <property type="project" value="UniProtKB-EC"/>
</dbReference>
<dbReference type="SUPFAM" id="SSF56322">
    <property type="entry name" value="ADC synthase"/>
    <property type="match status" value="1"/>
</dbReference>
<name>A0A2G6KE34_9ACTN</name>
<dbReference type="InterPro" id="IPR005801">
    <property type="entry name" value="ADC_synthase"/>
</dbReference>
<keyword evidence="4" id="KW-0413">Isomerase</keyword>
<evidence type="ECO:0000313" key="7">
    <source>
        <dbReference type="EMBL" id="PIE33069.1"/>
    </source>
</evidence>